<keyword evidence="1" id="KW-0732">Signal</keyword>
<proteinExistence type="predicted"/>
<keyword evidence="4" id="KW-1185">Reference proteome</keyword>
<comment type="caution">
    <text evidence="3">The sequence shown here is derived from an EMBL/GenBank/DDBJ whole genome shotgun (WGS) entry which is preliminary data.</text>
</comment>
<evidence type="ECO:0000313" key="4">
    <source>
        <dbReference type="Proteomes" id="UP000245449"/>
    </source>
</evidence>
<evidence type="ECO:0000313" key="3">
    <source>
        <dbReference type="EMBL" id="PWA04723.1"/>
    </source>
</evidence>
<dbReference type="NCBIfam" id="TIGR04183">
    <property type="entry name" value="Por_Secre_tail"/>
    <property type="match status" value="1"/>
</dbReference>
<dbReference type="PANTHER" id="PTHR42754:SF1">
    <property type="entry name" value="LIPOPROTEIN"/>
    <property type="match status" value="1"/>
</dbReference>
<reference evidence="3 4" key="1">
    <citation type="submission" date="2018-04" db="EMBL/GenBank/DDBJ databases">
        <title>Flavobacterium sp. nov., isolated from glacier ice.</title>
        <authorList>
            <person name="Liu Q."/>
            <person name="Xin Y.-H."/>
        </authorList>
    </citation>
    <scope>NUCLEOTIDE SEQUENCE [LARGE SCALE GENOMIC DNA]</scope>
    <source>
        <strain evidence="3 4">RB1R5</strain>
    </source>
</reference>
<dbReference type="PANTHER" id="PTHR42754">
    <property type="entry name" value="ENDOGLUCANASE"/>
    <property type="match status" value="1"/>
</dbReference>
<feature type="domain" description="Secretion system C-terminal sorting" evidence="2">
    <location>
        <begin position="439"/>
        <end position="506"/>
    </location>
</feature>
<protein>
    <submittedName>
        <fullName evidence="3">Secretion protein</fullName>
    </submittedName>
</protein>
<sequence>MKKTLLLFTILFQLNGFSQAPDIQWQKSLGGTSFDLAKSIQQTTDGGYIVAGICEYTDSGGHSFGNYYRIVKLSNTRTIEWEKYIGNSANRFSPFNIQQTTDGGYILASHSCPTNYTIDSFNFDYWILKLSSTGQVEWEKSLGGTNLDIANSIQQTTDGGYIVAGESASHDGGVIVGYGWVDCWIVKLSSTGTIQWQKKIGGSGYDRACSIQLTTDGGYIVAGETKFADGYLSGYHGDSDYYIVKLSSTGTIQWQKSLGGAGYDVASSIQQTTDGGYIVAGETQSVDGDVTGNHGGSDYWIVKLNGIGTIQWQKSIGGAGYDEASSIQQTTDGGYIVAGETQSVDGDVSGNHGGADYWIVKLNGIGTIQWQKSVGGSGYDAASSIQQTADGGYIIAGATGFNDGDVTTGIHGSSDYWIVKLAADPLATTTFNQKGFTIAPNPVKSVLNFQFPNETAIDRVIINDLTGKTVLQQTQNANYINVQSLAKGIYILQAFSGNETYQSKFVKE</sequence>
<evidence type="ECO:0000259" key="2">
    <source>
        <dbReference type="Pfam" id="PF18962"/>
    </source>
</evidence>
<evidence type="ECO:0000256" key="1">
    <source>
        <dbReference type="ARBA" id="ARBA00022729"/>
    </source>
</evidence>
<dbReference type="InterPro" id="IPR026444">
    <property type="entry name" value="Secre_tail"/>
</dbReference>
<gene>
    <name evidence="3" type="ORF">DB895_09550</name>
</gene>
<dbReference type="AlphaFoldDB" id="A0A2U1JIN0"/>
<dbReference type="OrthoDB" id="9811934at2"/>
<name>A0A2U1JIN0_9FLAO</name>
<dbReference type="Proteomes" id="UP000245449">
    <property type="component" value="Unassembled WGS sequence"/>
</dbReference>
<organism evidence="3 4">
    <name type="scientific">Flavobacterium psychrotolerans</name>
    <dbReference type="NCBI Taxonomy" id="2169410"/>
    <lineage>
        <taxon>Bacteria</taxon>
        <taxon>Pseudomonadati</taxon>
        <taxon>Bacteroidota</taxon>
        <taxon>Flavobacteriia</taxon>
        <taxon>Flavobacteriales</taxon>
        <taxon>Flavobacteriaceae</taxon>
        <taxon>Flavobacterium</taxon>
    </lineage>
</organism>
<dbReference type="Pfam" id="PF18962">
    <property type="entry name" value="Por_Secre_tail"/>
    <property type="match status" value="1"/>
</dbReference>
<dbReference type="EMBL" id="QCZI01000011">
    <property type="protein sequence ID" value="PWA04723.1"/>
    <property type="molecule type" value="Genomic_DNA"/>
</dbReference>
<dbReference type="RefSeq" id="WP_116725139.1">
    <property type="nucleotide sequence ID" value="NZ_QCZI01000011.1"/>
</dbReference>
<accession>A0A2U1JIN0</accession>